<name>Q8FM34_COREF</name>
<evidence type="ECO:0000256" key="1">
    <source>
        <dbReference type="SAM" id="MobiDB-lite"/>
    </source>
</evidence>
<dbReference type="AlphaFoldDB" id="Q8FM34"/>
<keyword evidence="2" id="KW-0812">Transmembrane</keyword>
<feature type="transmembrane region" description="Helical" evidence="2">
    <location>
        <begin position="202"/>
        <end position="223"/>
    </location>
</feature>
<feature type="transmembrane region" description="Helical" evidence="2">
    <location>
        <begin position="89"/>
        <end position="119"/>
    </location>
</feature>
<feature type="region of interest" description="Disordered" evidence="1">
    <location>
        <begin position="597"/>
        <end position="632"/>
    </location>
</feature>
<feature type="transmembrane region" description="Helical" evidence="2">
    <location>
        <begin position="915"/>
        <end position="935"/>
    </location>
</feature>
<accession>Q8FM34</accession>
<dbReference type="InterPro" id="IPR021798">
    <property type="entry name" value="AftD_N"/>
</dbReference>
<accession>C8NJL8</accession>
<dbReference type="Pfam" id="PF11847">
    <property type="entry name" value="GT-C_AftD"/>
    <property type="match status" value="1"/>
</dbReference>
<organism evidence="4 5">
    <name type="scientific">Corynebacterium efficiens (strain DSM 44549 / YS-314 / AJ 12310 / JCM 11189 / NBRC 100395)</name>
    <dbReference type="NCBI Taxonomy" id="196164"/>
    <lineage>
        <taxon>Bacteria</taxon>
        <taxon>Bacillati</taxon>
        <taxon>Actinomycetota</taxon>
        <taxon>Actinomycetes</taxon>
        <taxon>Mycobacteriales</taxon>
        <taxon>Corynebacteriaceae</taxon>
        <taxon>Corynebacterium</taxon>
    </lineage>
</organism>
<dbReference type="eggNOG" id="COG4981">
    <property type="taxonomic scope" value="Bacteria"/>
</dbReference>
<dbReference type="EMBL" id="BA000035">
    <property type="protein sequence ID" value="BAC19483.1"/>
    <property type="molecule type" value="Genomic_DNA"/>
</dbReference>
<feature type="transmembrane region" description="Helical" evidence="2">
    <location>
        <begin position="972"/>
        <end position="990"/>
    </location>
</feature>
<evidence type="ECO:0000259" key="3">
    <source>
        <dbReference type="Pfam" id="PF11847"/>
    </source>
</evidence>
<feature type="transmembrane region" description="Helical" evidence="2">
    <location>
        <begin position="167"/>
        <end position="195"/>
    </location>
</feature>
<evidence type="ECO:0000313" key="4">
    <source>
        <dbReference type="EMBL" id="BAC19483.1"/>
    </source>
</evidence>
<feature type="domain" description="Alpha-(1-&gt;3)-arabinofuranosyltransferase N-terminal GT-C" evidence="3">
    <location>
        <begin position="16"/>
        <end position="496"/>
    </location>
</feature>
<dbReference type="HOGENOM" id="CLU_003192_1_0_11"/>
<dbReference type="GO" id="GO:0016740">
    <property type="term" value="F:transferase activity"/>
    <property type="evidence" value="ECO:0007669"/>
    <property type="project" value="InterPro"/>
</dbReference>
<sequence length="1003" mass="108002">MKRLIAGVHVPAWLMLGLLVFLQPVGQVAADTKLDLTLNPAGFLAGALHAWTDDFTLGQLQNQAYGYLFPQGLFFLLADPLPDWVAQRLWWWLTLGVGFSGFYLLVSCLGIGSVPLRVIAATLYALSPRTLTTLTAISSETWPAMVAPWICLPLLHRRIDARSIALSLIPVAMIGAVNATATLAALIPAALILAYRRQWLPAVLWSLGVLAVNSWWIGPLLVLGRYAPPFTEFIESAAVTTNWLNPVEILRGTTSWTPFVDTERQAGYLLVNDPLFVMLTVIVAALGLAGLALMRRRGLWVFMLAVGLLILGAAQLEPVRDFLDGPGAALRNIHKFDLLVRMPLMVGVAALGTHVGVPRTLHPGRREAVGIMVVLVALGSVAPAWSGRLLPVGTWDEVPSYWYEATDFINDHASGTRTLILPGSPFARQDWGWTRDEPAQPLLEVPWAVRDAIPLVPPEAIRGLDGLEDSLSDEALKRLGIGAVIVRHDLLADPDTPELDAEKHTFGEVDVYLLDTERDMWLSDVDTPTVAGGGEILSLLDTLGGHSPRRLVESDALIVTDTPQLVGTNYGNGDSSAALADQSETEVRNRIVDYPSAGPMTKVETQGSISVSSSASDATSFGGSNPGRSPNALVDGRVATSWYPTPGDLNPWVEITGSGTGVELIPADDVTVTVRSGESVIVRELKRREPATFVLPEASARIELDRYAGIAEITMDGLSRTITVPDTSPGVQQFVFQRLTVPTPHLDRAFTVPRDMTVTVAAESCHNIQLNDEWIDCGPLDLPRGEYLLRTTSQWVTLTDTAPAATAVPTGTTIGASPVDRLLLTSRASNPGSRALLDDQPLTPTTIDAAAQAFIIPAGSSGEVTFSFAGERPYRISLFAGAGLALCVLLGCLATIRRPHRREFWQDPDNAPAAVLLLIPVLGWWFIPAVAAWLIPRVTLIPRWVMASVPLTIAGLWLAQAPWPSATYPGDSPALTLLAGISVVAVYAPVGRWRRAGAADVVL</sequence>
<keyword evidence="2" id="KW-0472">Membrane</keyword>
<keyword evidence="2" id="KW-1133">Transmembrane helix</keyword>
<evidence type="ECO:0000313" key="5">
    <source>
        <dbReference type="Proteomes" id="UP000001409"/>
    </source>
</evidence>
<dbReference type="Proteomes" id="UP000001409">
    <property type="component" value="Chromosome"/>
</dbReference>
<feature type="transmembrane region" description="Helical" evidence="2">
    <location>
        <begin position="874"/>
        <end position="894"/>
    </location>
</feature>
<feature type="transmembrane region" description="Helical" evidence="2">
    <location>
        <begin position="300"/>
        <end position="318"/>
    </location>
</feature>
<dbReference type="KEGG" id="cef:CE2673"/>
<proteinExistence type="predicted"/>
<feature type="transmembrane region" description="Helical" evidence="2">
    <location>
        <begin position="275"/>
        <end position="293"/>
    </location>
</feature>
<evidence type="ECO:0000256" key="2">
    <source>
        <dbReference type="SAM" id="Phobius"/>
    </source>
</evidence>
<reference evidence="4 5" key="1">
    <citation type="journal article" date="2003" name="Genome Res.">
        <title>Comparative complete genome sequence analysis of the amino acid replacements responsible for the thermostability of Corynebacterium efficiens.</title>
        <authorList>
            <person name="Nishio Y."/>
            <person name="Nakamura Y."/>
            <person name="Kawarabayasi Y."/>
            <person name="Usuda Y."/>
            <person name="Kimura E."/>
            <person name="Sugimoto S."/>
            <person name="Matsui K."/>
            <person name="Yamagishi A."/>
            <person name="Kikuchi H."/>
            <person name="Ikeo K."/>
            <person name="Gojobori T."/>
        </authorList>
    </citation>
    <scope>NUCLEOTIDE SEQUENCE [LARGE SCALE GENOMIC DNA]</scope>
    <source>
        <strain evidence="5">DSM 44549 / YS-314 / AJ 12310 / JCM 11189 / NBRC 100395</strain>
    </source>
</reference>
<dbReference type="OrthoDB" id="5242711at2"/>
<dbReference type="RefSeq" id="WP_006768960.1">
    <property type="nucleotide sequence ID" value="NC_004369.1"/>
</dbReference>
<dbReference type="STRING" id="196164.gene:10743121"/>
<feature type="compositionally biased region" description="Low complexity" evidence="1">
    <location>
        <begin position="607"/>
        <end position="623"/>
    </location>
</feature>
<keyword evidence="5" id="KW-1185">Reference proteome</keyword>
<protein>
    <submittedName>
        <fullName evidence="4">Putative membrane protein</fullName>
    </submittedName>
</protein>
<feature type="transmembrane region" description="Helical" evidence="2">
    <location>
        <begin position="941"/>
        <end position="960"/>
    </location>
</feature>
<feature type="transmembrane region" description="Helical" evidence="2">
    <location>
        <begin position="338"/>
        <end position="357"/>
    </location>
</feature>